<evidence type="ECO:0000313" key="2">
    <source>
        <dbReference type="EMBL" id="VTJ73797.1"/>
    </source>
</evidence>
<comment type="caution">
    <text evidence="2">The sequence shown here is derived from an EMBL/GenBank/DDBJ whole genome shotgun (WGS) entry which is preliminary data.</text>
</comment>
<evidence type="ECO:0000256" key="1">
    <source>
        <dbReference type="SAM" id="SignalP"/>
    </source>
</evidence>
<protein>
    <submittedName>
        <fullName evidence="2">Uncharacterized protein</fullName>
    </submittedName>
</protein>
<reference evidence="2" key="1">
    <citation type="submission" date="2019-04" db="EMBL/GenBank/DDBJ databases">
        <authorList>
            <person name="Alioto T."/>
            <person name="Alioto T."/>
        </authorList>
    </citation>
    <scope>NUCLEOTIDE SEQUENCE [LARGE SCALE GENOMIC DNA]</scope>
</reference>
<evidence type="ECO:0000313" key="3">
    <source>
        <dbReference type="Proteomes" id="UP000335636"/>
    </source>
</evidence>
<sequence length="166" mass="17269">MAGGSDRRVVGTLHLLLLLLAPLPLAARAYSRAPIAWTQEKAKWEAGQSCVPGSGAGAPTQRPRGVGNASSPGCFSWPRGCLADVGGGGVGAWVMSLASPRLRSNGRADRHRELCIVRGGQAANEGTSRPWRPAVLAHQGRQGARVLGTLGDVPSAHHSASPRMRS</sequence>
<dbReference type="EMBL" id="CABDUW010000699">
    <property type="protein sequence ID" value="VTJ73797.1"/>
    <property type="molecule type" value="Genomic_DNA"/>
</dbReference>
<dbReference type="AlphaFoldDB" id="A0A5E4BW03"/>
<proteinExistence type="predicted"/>
<accession>A0A5E4BW03</accession>
<feature type="signal peptide" evidence="1">
    <location>
        <begin position="1"/>
        <end position="29"/>
    </location>
</feature>
<name>A0A5E4BW03_MARMO</name>
<keyword evidence="3" id="KW-1185">Reference proteome</keyword>
<organism evidence="2 3">
    <name type="scientific">Marmota monax</name>
    <name type="common">Woodchuck</name>
    <dbReference type="NCBI Taxonomy" id="9995"/>
    <lineage>
        <taxon>Eukaryota</taxon>
        <taxon>Metazoa</taxon>
        <taxon>Chordata</taxon>
        <taxon>Craniata</taxon>
        <taxon>Vertebrata</taxon>
        <taxon>Euteleostomi</taxon>
        <taxon>Mammalia</taxon>
        <taxon>Eutheria</taxon>
        <taxon>Euarchontoglires</taxon>
        <taxon>Glires</taxon>
        <taxon>Rodentia</taxon>
        <taxon>Sciuromorpha</taxon>
        <taxon>Sciuridae</taxon>
        <taxon>Xerinae</taxon>
        <taxon>Marmotini</taxon>
        <taxon>Marmota</taxon>
    </lineage>
</organism>
<gene>
    <name evidence="2" type="ORF">MONAX_5E010748</name>
</gene>
<dbReference type="Proteomes" id="UP000335636">
    <property type="component" value="Unassembled WGS sequence"/>
</dbReference>
<feature type="chain" id="PRO_5022666229" evidence="1">
    <location>
        <begin position="30"/>
        <end position="166"/>
    </location>
</feature>
<keyword evidence="1" id="KW-0732">Signal</keyword>